<feature type="compositionally biased region" description="Basic and acidic residues" evidence="1">
    <location>
        <begin position="227"/>
        <end position="246"/>
    </location>
</feature>
<proteinExistence type="predicted"/>
<name>A0A1Q5TT39_9EURO</name>
<dbReference type="STRING" id="1316194.A0A1Q5TT39"/>
<sequence>MDCENPTQLLSNQQSAQAALVGVVGRFLSVQETAQIIKQFESENWLPNGQVLWSGIPREKAQEWADRHRLQTLTTAMGPLMDEKHPECLKLKKNHRQWSRYVHGASAIFAWRIAQGERVTLLSPPPPERFHPSGLSYYQLIEEPIVRGLINHKSVRKIIITHPMTEKSEDEEFYYELWPNDRREEWVKRFGSRPCKGKWRQVGHSNDITELRSLMTSSESHVCSSEQFKHLENRKETAKRVRDERKAKRKALDKAHQEALKKLKDEVKAKRKARNKAQKKAAKELKNEEKAKGRAIEKAQQEAAKRIKDEEKAKKKARNKAQKKAARKLKDEAKAKRKARNKAQKKAAKELKNEEKAKGRALEKAQQGAAKRLKDKMNS</sequence>
<feature type="compositionally biased region" description="Basic residues" evidence="1">
    <location>
        <begin position="335"/>
        <end position="346"/>
    </location>
</feature>
<feature type="compositionally biased region" description="Basic residues" evidence="1">
    <location>
        <begin position="269"/>
        <end position="280"/>
    </location>
</feature>
<organism evidence="2 3">
    <name type="scientific">Penicillium subrubescens</name>
    <dbReference type="NCBI Taxonomy" id="1316194"/>
    <lineage>
        <taxon>Eukaryota</taxon>
        <taxon>Fungi</taxon>
        <taxon>Dikarya</taxon>
        <taxon>Ascomycota</taxon>
        <taxon>Pezizomycotina</taxon>
        <taxon>Eurotiomycetes</taxon>
        <taxon>Eurotiomycetidae</taxon>
        <taxon>Eurotiales</taxon>
        <taxon>Aspergillaceae</taxon>
        <taxon>Penicillium</taxon>
    </lineage>
</organism>
<keyword evidence="3" id="KW-1185">Reference proteome</keyword>
<dbReference type="Proteomes" id="UP000186955">
    <property type="component" value="Unassembled WGS sequence"/>
</dbReference>
<evidence type="ECO:0000313" key="3">
    <source>
        <dbReference type="Proteomes" id="UP000186955"/>
    </source>
</evidence>
<feature type="region of interest" description="Disordered" evidence="1">
    <location>
        <begin position="267"/>
        <end position="379"/>
    </location>
</feature>
<feature type="compositionally biased region" description="Basic and acidic residues" evidence="1">
    <location>
        <begin position="347"/>
        <end position="363"/>
    </location>
</feature>
<dbReference type="AlphaFoldDB" id="A0A1Q5TT39"/>
<dbReference type="EMBL" id="MNBE01000618">
    <property type="protein sequence ID" value="OKP03386.1"/>
    <property type="molecule type" value="Genomic_DNA"/>
</dbReference>
<protein>
    <submittedName>
        <fullName evidence="2">Uncharacterized protein</fullName>
    </submittedName>
</protein>
<evidence type="ECO:0000313" key="2">
    <source>
        <dbReference type="EMBL" id="OKP03386.1"/>
    </source>
</evidence>
<evidence type="ECO:0000256" key="1">
    <source>
        <dbReference type="SAM" id="MobiDB-lite"/>
    </source>
</evidence>
<feature type="compositionally biased region" description="Basic residues" evidence="1">
    <location>
        <begin position="314"/>
        <end position="327"/>
    </location>
</feature>
<feature type="compositionally biased region" description="Basic and acidic residues" evidence="1">
    <location>
        <begin position="281"/>
        <end position="313"/>
    </location>
</feature>
<comment type="caution">
    <text evidence="2">The sequence shown here is derived from an EMBL/GenBank/DDBJ whole genome shotgun (WGS) entry which is preliminary data.</text>
</comment>
<gene>
    <name evidence="2" type="ORF">PENSUB_6889</name>
</gene>
<reference evidence="2 3" key="1">
    <citation type="submission" date="2016-10" db="EMBL/GenBank/DDBJ databases">
        <title>Genome sequence of the ascomycete fungus Penicillium subrubescens.</title>
        <authorList>
            <person name="De Vries R.P."/>
            <person name="Peng M."/>
            <person name="Dilokpimol A."/>
            <person name="Hilden K."/>
            <person name="Makela M.R."/>
            <person name="Grigoriev I."/>
            <person name="Riley R."/>
            <person name="Granchi Z."/>
        </authorList>
    </citation>
    <scope>NUCLEOTIDE SEQUENCE [LARGE SCALE GENOMIC DNA]</scope>
    <source>
        <strain evidence="2 3">CBS 132785</strain>
    </source>
</reference>
<feature type="region of interest" description="Disordered" evidence="1">
    <location>
        <begin position="225"/>
        <end position="246"/>
    </location>
</feature>
<accession>A0A1Q5TT39</accession>